<protein>
    <submittedName>
        <fullName evidence="1">Uncharacterized protein</fullName>
    </submittedName>
</protein>
<reference evidence="1 2" key="1">
    <citation type="submission" date="2019-05" db="EMBL/GenBank/DDBJ databases">
        <title>Another draft genome of Portunus trituberculatus and its Hox gene families provides insights of decapod evolution.</title>
        <authorList>
            <person name="Jeong J.-H."/>
            <person name="Song I."/>
            <person name="Kim S."/>
            <person name="Choi T."/>
            <person name="Kim D."/>
            <person name="Ryu S."/>
            <person name="Kim W."/>
        </authorList>
    </citation>
    <scope>NUCLEOTIDE SEQUENCE [LARGE SCALE GENOMIC DNA]</scope>
    <source>
        <tissue evidence="1">Muscle</tissue>
    </source>
</reference>
<proteinExistence type="predicted"/>
<name>A0A5B7JP64_PORTR</name>
<dbReference type="AlphaFoldDB" id="A0A5B7JP64"/>
<evidence type="ECO:0000313" key="1">
    <source>
        <dbReference type="EMBL" id="MPC96233.1"/>
    </source>
</evidence>
<dbReference type="Proteomes" id="UP000324222">
    <property type="component" value="Unassembled WGS sequence"/>
</dbReference>
<keyword evidence="2" id="KW-1185">Reference proteome</keyword>
<comment type="caution">
    <text evidence="1">The sequence shown here is derived from an EMBL/GenBank/DDBJ whole genome shotgun (WGS) entry which is preliminary data.</text>
</comment>
<organism evidence="1 2">
    <name type="scientific">Portunus trituberculatus</name>
    <name type="common">Swimming crab</name>
    <name type="synonym">Neptunus trituberculatus</name>
    <dbReference type="NCBI Taxonomy" id="210409"/>
    <lineage>
        <taxon>Eukaryota</taxon>
        <taxon>Metazoa</taxon>
        <taxon>Ecdysozoa</taxon>
        <taxon>Arthropoda</taxon>
        <taxon>Crustacea</taxon>
        <taxon>Multicrustacea</taxon>
        <taxon>Malacostraca</taxon>
        <taxon>Eumalacostraca</taxon>
        <taxon>Eucarida</taxon>
        <taxon>Decapoda</taxon>
        <taxon>Pleocyemata</taxon>
        <taxon>Brachyura</taxon>
        <taxon>Eubrachyura</taxon>
        <taxon>Portunoidea</taxon>
        <taxon>Portunidae</taxon>
        <taxon>Portuninae</taxon>
        <taxon>Portunus</taxon>
    </lineage>
</organism>
<dbReference type="EMBL" id="VSRR010105132">
    <property type="protein sequence ID" value="MPC96233.1"/>
    <property type="molecule type" value="Genomic_DNA"/>
</dbReference>
<gene>
    <name evidence="1" type="ORF">E2C01_091478</name>
</gene>
<sequence length="168" mass="17846">MLIIIFTNVPPLAAGRDAGGTIGRSPPPDICLSPTSLACLFPLLISKLQRPWHAPPTLRPRPPCPAPPLAARLEGASQEGFTARGEGSAAVLSQAGAAPLNFVSRRPEVKARAAGVMRTRLLLVLHTLCKSSSSSSSLCSLSSLLIKVCYHSYRYNINVIVIIDVIIL</sequence>
<accession>A0A5B7JP64</accession>
<evidence type="ECO:0000313" key="2">
    <source>
        <dbReference type="Proteomes" id="UP000324222"/>
    </source>
</evidence>